<dbReference type="EMBL" id="JADCSA010000003">
    <property type="protein sequence ID" value="MBE7323774.1"/>
    <property type="molecule type" value="Genomic_DNA"/>
</dbReference>
<dbReference type="Proteomes" id="UP000756387">
    <property type="component" value="Unassembled WGS sequence"/>
</dbReference>
<evidence type="ECO:0000313" key="2">
    <source>
        <dbReference type="Proteomes" id="UP000756387"/>
    </source>
</evidence>
<protein>
    <submittedName>
        <fullName evidence="1">Uncharacterized protein</fullName>
    </submittedName>
</protein>
<dbReference type="RefSeq" id="WP_193637116.1">
    <property type="nucleotide sequence ID" value="NZ_JADCSA010000003.1"/>
</dbReference>
<organism evidence="1 2">
    <name type="scientific">Nocardioides malaquae</name>
    <dbReference type="NCBI Taxonomy" id="2773426"/>
    <lineage>
        <taxon>Bacteria</taxon>
        <taxon>Bacillati</taxon>
        <taxon>Actinomycetota</taxon>
        <taxon>Actinomycetes</taxon>
        <taxon>Propionibacteriales</taxon>
        <taxon>Nocardioidaceae</taxon>
        <taxon>Nocardioides</taxon>
    </lineage>
</organism>
<reference evidence="1 2" key="1">
    <citation type="submission" date="2020-10" db="EMBL/GenBank/DDBJ databases">
        <title>Nocardioides sp. isolated from sludge.</title>
        <authorList>
            <person name="Zhang X."/>
        </authorList>
    </citation>
    <scope>NUCLEOTIDE SEQUENCE [LARGE SCALE GENOMIC DNA]</scope>
    <source>
        <strain evidence="1 2">Y6</strain>
    </source>
</reference>
<sequence>MLNALIDLTRRARGSGRPVPDAASVPAPRVETWTEGEALQVLVANRSDRPVHDVQAFVTLGRRADCVGWIRTLPPTGDSAAQVALTADGRERWISWQHRKGFGEVEVECTFRDDAGQYWRCGRDGALVPIQR</sequence>
<evidence type="ECO:0000313" key="1">
    <source>
        <dbReference type="EMBL" id="MBE7323774.1"/>
    </source>
</evidence>
<name>A0ABR9RQC8_9ACTN</name>
<gene>
    <name evidence="1" type="ORF">IEQ44_03810</name>
</gene>
<keyword evidence="2" id="KW-1185">Reference proteome</keyword>
<accession>A0ABR9RQC8</accession>
<comment type="caution">
    <text evidence="1">The sequence shown here is derived from an EMBL/GenBank/DDBJ whole genome shotgun (WGS) entry which is preliminary data.</text>
</comment>
<proteinExistence type="predicted"/>